<dbReference type="SMART" id="SM00267">
    <property type="entry name" value="GGDEF"/>
    <property type="match status" value="1"/>
</dbReference>
<dbReference type="InParanoid" id="A0A1Y5TUA3"/>
<dbReference type="PANTHER" id="PTHR44757:SF2">
    <property type="entry name" value="BIOFILM ARCHITECTURE MAINTENANCE PROTEIN MBAA"/>
    <property type="match status" value="1"/>
</dbReference>
<gene>
    <name evidence="3" type="primary">gmr_2</name>
    <name evidence="3" type="ORF">OCH7691_03279</name>
</gene>
<evidence type="ECO:0000313" key="3">
    <source>
        <dbReference type="EMBL" id="SLN70339.1"/>
    </source>
</evidence>
<proteinExistence type="predicted"/>
<dbReference type="CDD" id="cd01949">
    <property type="entry name" value="GGDEF"/>
    <property type="match status" value="1"/>
</dbReference>
<dbReference type="SUPFAM" id="SSF141868">
    <property type="entry name" value="EAL domain-like"/>
    <property type="match status" value="1"/>
</dbReference>
<dbReference type="InterPro" id="IPR011006">
    <property type="entry name" value="CheY-like_superfamily"/>
</dbReference>
<dbReference type="GO" id="GO:0071111">
    <property type="term" value="F:cyclic-guanylate-specific phosphodiesterase activity"/>
    <property type="evidence" value="ECO:0007669"/>
    <property type="project" value="UniProtKB-EC"/>
</dbReference>
<dbReference type="OrthoDB" id="7251575at2"/>
<dbReference type="InterPro" id="IPR052155">
    <property type="entry name" value="Biofilm_reg_signaling"/>
</dbReference>
<dbReference type="Proteomes" id="UP000193200">
    <property type="component" value="Unassembled WGS sequence"/>
</dbReference>
<feature type="domain" description="GGDEF" evidence="2">
    <location>
        <begin position="180"/>
        <end position="310"/>
    </location>
</feature>
<dbReference type="Gene3D" id="3.30.70.270">
    <property type="match status" value="1"/>
</dbReference>
<dbReference type="SUPFAM" id="SSF52172">
    <property type="entry name" value="CheY-like"/>
    <property type="match status" value="1"/>
</dbReference>
<feature type="domain" description="EAL" evidence="1">
    <location>
        <begin position="318"/>
        <end position="571"/>
    </location>
</feature>
<protein>
    <submittedName>
        <fullName evidence="3">Cyclic di-GMP phosphodiesterase Gmr</fullName>
        <ecNumber evidence="3">3.1.4.52</ecNumber>
    </submittedName>
</protein>
<dbReference type="InterPro" id="IPR001633">
    <property type="entry name" value="EAL_dom"/>
</dbReference>
<dbReference type="InterPro" id="IPR000160">
    <property type="entry name" value="GGDEF_dom"/>
</dbReference>
<evidence type="ECO:0000259" key="1">
    <source>
        <dbReference type="PROSITE" id="PS50883"/>
    </source>
</evidence>
<dbReference type="Pfam" id="PF00990">
    <property type="entry name" value="GGDEF"/>
    <property type="match status" value="1"/>
</dbReference>
<dbReference type="PROSITE" id="PS50887">
    <property type="entry name" value="GGDEF"/>
    <property type="match status" value="1"/>
</dbReference>
<dbReference type="Gene3D" id="3.40.50.2300">
    <property type="match status" value="1"/>
</dbReference>
<dbReference type="EMBL" id="FWFR01000003">
    <property type="protein sequence ID" value="SLN70339.1"/>
    <property type="molecule type" value="Genomic_DNA"/>
</dbReference>
<dbReference type="InterPro" id="IPR035919">
    <property type="entry name" value="EAL_sf"/>
</dbReference>
<evidence type="ECO:0000313" key="4">
    <source>
        <dbReference type="Proteomes" id="UP000193200"/>
    </source>
</evidence>
<dbReference type="FunFam" id="3.20.20.450:FF:000001">
    <property type="entry name" value="Cyclic di-GMP phosphodiesterase yahA"/>
    <property type="match status" value="1"/>
</dbReference>
<dbReference type="InterPro" id="IPR029787">
    <property type="entry name" value="Nucleotide_cyclase"/>
</dbReference>
<sequence length="586" mass="64178">MSSKISGTEQAQTGGAASGSRWRLLVVEDGDIASLVVEQLSQQIAIDKTRDIEVARNEILKGDYDCAVVDASLPGLKIGEFLSLTACARPATPIVVVGGDVENLDLGAAEYVSSTEISTPRLGSSVRKAITNGRKFRRLHELERKLEVEGSQDSVTALPSRVRFHDRLEMEVRNVEGSDNHLALLVLDLDGFKAFNYSLGYAIGDQLLQAVAERLNQTAPDAKLVGRLGNDEFGILLDLAPNFASQVATKFSKALRVPFDCAGHQVEISATFGIAMQAPGDNATELLHKAMNALDGAQRRGVRFLVFDEENEGERRLQFGLGRDLPSAIESGQMRLYFQPKISMIDGNVTGVEALVRWQHPEHGLVFPDNFIPLAERSGAIEPLTRWVLDAALKQASAWSALGIDLEISVNVSALTLHNRDFPNTVRTMLANWSFPANRLTLEITESAFISDVLRATDTLTRLHELGVRISIDDFGTGYSSLAYIRRLPIDELKVDKSFVMHMQSEPDDSVIVRVLVQLGRSLGLNVVAEGVEDRETWYMLAALGCNCAQGYYMARPLDVPNFEKWLQSSAWGLAGRAVAQASLAE</sequence>
<dbReference type="Pfam" id="PF00563">
    <property type="entry name" value="EAL"/>
    <property type="match status" value="1"/>
</dbReference>
<reference evidence="3 4" key="1">
    <citation type="submission" date="2017-03" db="EMBL/GenBank/DDBJ databases">
        <authorList>
            <person name="Afonso C.L."/>
            <person name="Miller P.J."/>
            <person name="Scott M.A."/>
            <person name="Spackman E."/>
            <person name="Goraichik I."/>
            <person name="Dimitrov K.M."/>
            <person name="Suarez D.L."/>
            <person name="Swayne D.E."/>
        </authorList>
    </citation>
    <scope>NUCLEOTIDE SEQUENCE [LARGE SCALE GENOMIC DNA]</scope>
    <source>
        <strain evidence="3 4">CECT 7691</strain>
    </source>
</reference>
<dbReference type="Gene3D" id="3.20.20.450">
    <property type="entry name" value="EAL domain"/>
    <property type="match status" value="1"/>
</dbReference>
<dbReference type="PROSITE" id="PS50883">
    <property type="entry name" value="EAL"/>
    <property type="match status" value="1"/>
</dbReference>
<name>A0A1Y5TUA3_9PROT</name>
<dbReference type="FunCoup" id="A0A1Y5TUA3">
    <property type="interactions" value="288"/>
</dbReference>
<dbReference type="AlphaFoldDB" id="A0A1Y5TUA3"/>
<dbReference type="EC" id="3.1.4.52" evidence="3"/>
<dbReference type="PANTHER" id="PTHR44757">
    <property type="entry name" value="DIGUANYLATE CYCLASE DGCP"/>
    <property type="match status" value="1"/>
</dbReference>
<dbReference type="InterPro" id="IPR043128">
    <property type="entry name" value="Rev_trsase/Diguanyl_cyclase"/>
</dbReference>
<dbReference type="SUPFAM" id="SSF55073">
    <property type="entry name" value="Nucleotide cyclase"/>
    <property type="match status" value="1"/>
</dbReference>
<evidence type="ECO:0000259" key="2">
    <source>
        <dbReference type="PROSITE" id="PS50887"/>
    </source>
</evidence>
<dbReference type="SMART" id="SM00052">
    <property type="entry name" value="EAL"/>
    <property type="match status" value="1"/>
</dbReference>
<organism evidence="3 4">
    <name type="scientific">Oceanibacterium hippocampi</name>
    <dbReference type="NCBI Taxonomy" id="745714"/>
    <lineage>
        <taxon>Bacteria</taxon>
        <taxon>Pseudomonadati</taxon>
        <taxon>Pseudomonadota</taxon>
        <taxon>Alphaproteobacteria</taxon>
        <taxon>Sneathiellales</taxon>
        <taxon>Sneathiellaceae</taxon>
        <taxon>Oceanibacterium</taxon>
    </lineage>
</organism>
<accession>A0A1Y5TUA3</accession>
<dbReference type="CDD" id="cd01948">
    <property type="entry name" value="EAL"/>
    <property type="match status" value="1"/>
</dbReference>
<dbReference type="NCBIfam" id="TIGR00254">
    <property type="entry name" value="GGDEF"/>
    <property type="match status" value="1"/>
</dbReference>
<keyword evidence="4" id="KW-1185">Reference proteome</keyword>
<keyword evidence="3" id="KW-0378">Hydrolase</keyword>